<reference evidence="7" key="1">
    <citation type="journal article" date="2014" name="Int. J. Syst. Evol. Microbiol.">
        <title>Complete genome sequence of Corynebacterium casei LMG S-19264T (=DSM 44701T), isolated from a smear-ripened cheese.</title>
        <authorList>
            <consortium name="US DOE Joint Genome Institute (JGI-PGF)"/>
            <person name="Walter F."/>
            <person name="Albersmeier A."/>
            <person name="Kalinowski J."/>
            <person name="Ruckert C."/>
        </authorList>
    </citation>
    <scope>NUCLEOTIDE SEQUENCE</scope>
    <source>
        <strain evidence="7">CGMCC 1.12777</strain>
    </source>
</reference>
<dbReference type="PANTHER" id="PTHR43133">
    <property type="entry name" value="RNA POLYMERASE ECF-TYPE SIGMA FACTO"/>
    <property type="match status" value="1"/>
</dbReference>
<dbReference type="InterPro" id="IPR014284">
    <property type="entry name" value="RNA_pol_sigma-70_dom"/>
</dbReference>
<dbReference type="RefSeq" id="WP_188497156.1">
    <property type="nucleotide sequence ID" value="NZ_BMFV01000012.1"/>
</dbReference>
<keyword evidence="4" id="KW-0804">Transcription</keyword>
<gene>
    <name evidence="7" type="ORF">GCM10007096_18900</name>
</gene>
<evidence type="ECO:0000256" key="3">
    <source>
        <dbReference type="ARBA" id="ARBA00023082"/>
    </source>
</evidence>
<evidence type="ECO:0000259" key="5">
    <source>
        <dbReference type="Pfam" id="PF04542"/>
    </source>
</evidence>
<comment type="caution">
    <text evidence="7">The sequence shown here is derived from an EMBL/GenBank/DDBJ whole genome shotgun (WGS) entry which is preliminary data.</text>
</comment>
<dbReference type="InterPro" id="IPR036388">
    <property type="entry name" value="WH-like_DNA-bd_sf"/>
</dbReference>
<dbReference type="NCBIfam" id="TIGR02937">
    <property type="entry name" value="sigma70-ECF"/>
    <property type="match status" value="1"/>
</dbReference>
<accession>A0A8J3EM52</accession>
<dbReference type="Gene3D" id="1.10.1740.10">
    <property type="match status" value="1"/>
</dbReference>
<dbReference type="EMBL" id="BMFV01000012">
    <property type="protein sequence ID" value="GGH81262.1"/>
    <property type="molecule type" value="Genomic_DNA"/>
</dbReference>
<dbReference type="AlphaFoldDB" id="A0A8J3EM52"/>
<keyword evidence="3" id="KW-0731">Sigma factor</keyword>
<dbReference type="InterPro" id="IPR007627">
    <property type="entry name" value="RNA_pol_sigma70_r2"/>
</dbReference>
<sequence length="178" mass="21116">MEEILSENNVIDNEDRLIDELMMNYGQDILQLVYSYVNNKAIAEDVTQEIFIKCYRKLHTFNRKSKIKTWLWRIAINQCKDYLKKWYSKNVYPSDIDFTQYETKDKSVESVIIQQDEDAQLTSAVMKLPVKYREVIYLFYFEEMPINELAHVIGVNPNTVKTRLRRAKTLLKESLGGE</sequence>
<protein>
    <submittedName>
        <fullName evidence="7">RNA polymerase subunit sigma</fullName>
    </submittedName>
</protein>
<dbReference type="NCBIfam" id="NF006930">
    <property type="entry name" value="PRK09415.1"/>
    <property type="match status" value="1"/>
</dbReference>
<dbReference type="GO" id="GO:0003677">
    <property type="term" value="F:DNA binding"/>
    <property type="evidence" value="ECO:0007669"/>
    <property type="project" value="InterPro"/>
</dbReference>
<evidence type="ECO:0000313" key="8">
    <source>
        <dbReference type="Proteomes" id="UP000656813"/>
    </source>
</evidence>
<dbReference type="InterPro" id="IPR013249">
    <property type="entry name" value="RNA_pol_sigma70_r4_t2"/>
</dbReference>
<dbReference type="Gene3D" id="1.10.10.10">
    <property type="entry name" value="Winged helix-like DNA-binding domain superfamily/Winged helix DNA-binding domain"/>
    <property type="match status" value="1"/>
</dbReference>
<keyword evidence="8" id="KW-1185">Reference proteome</keyword>
<feature type="domain" description="RNA polymerase sigma factor 70 region 4 type 2" evidence="6">
    <location>
        <begin position="120"/>
        <end position="170"/>
    </location>
</feature>
<dbReference type="SUPFAM" id="SSF88946">
    <property type="entry name" value="Sigma2 domain of RNA polymerase sigma factors"/>
    <property type="match status" value="1"/>
</dbReference>
<dbReference type="Proteomes" id="UP000656813">
    <property type="component" value="Unassembled WGS sequence"/>
</dbReference>
<dbReference type="GO" id="GO:0006352">
    <property type="term" value="P:DNA-templated transcription initiation"/>
    <property type="evidence" value="ECO:0007669"/>
    <property type="project" value="InterPro"/>
</dbReference>
<evidence type="ECO:0000259" key="6">
    <source>
        <dbReference type="Pfam" id="PF08281"/>
    </source>
</evidence>
<evidence type="ECO:0000313" key="7">
    <source>
        <dbReference type="EMBL" id="GGH81262.1"/>
    </source>
</evidence>
<keyword evidence="2" id="KW-0805">Transcription regulation</keyword>
<dbReference type="GO" id="GO:0016987">
    <property type="term" value="F:sigma factor activity"/>
    <property type="evidence" value="ECO:0007669"/>
    <property type="project" value="UniProtKB-KW"/>
</dbReference>
<evidence type="ECO:0000256" key="4">
    <source>
        <dbReference type="ARBA" id="ARBA00023163"/>
    </source>
</evidence>
<evidence type="ECO:0000256" key="2">
    <source>
        <dbReference type="ARBA" id="ARBA00023015"/>
    </source>
</evidence>
<organism evidence="7 8">
    <name type="scientific">Pullulanibacillus pueri</name>
    <dbReference type="NCBI Taxonomy" id="1437324"/>
    <lineage>
        <taxon>Bacteria</taxon>
        <taxon>Bacillati</taxon>
        <taxon>Bacillota</taxon>
        <taxon>Bacilli</taxon>
        <taxon>Bacillales</taxon>
        <taxon>Sporolactobacillaceae</taxon>
        <taxon>Pullulanibacillus</taxon>
    </lineage>
</organism>
<dbReference type="Pfam" id="PF04542">
    <property type="entry name" value="Sigma70_r2"/>
    <property type="match status" value="1"/>
</dbReference>
<reference evidence="7" key="2">
    <citation type="submission" date="2020-09" db="EMBL/GenBank/DDBJ databases">
        <authorList>
            <person name="Sun Q."/>
            <person name="Zhou Y."/>
        </authorList>
    </citation>
    <scope>NUCLEOTIDE SEQUENCE</scope>
    <source>
        <strain evidence="7">CGMCC 1.12777</strain>
    </source>
</reference>
<dbReference type="SUPFAM" id="SSF88659">
    <property type="entry name" value="Sigma3 and sigma4 domains of RNA polymerase sigma factors"/>
    <property type="match status" value="1"/>
</dbReference>
<evidence type="ECO:0000256" key="1">
    <source>
        <dbReference type="ARBA" id="ARBA00010641"/>
    </source>
</evidence>
<dbReference type="InterPro" id="IPR039425">
    <property type="entry name" value="RNA_pol_sigma-70-like"/>
</dbReference>
<comment type="similarity">
    <text evidence="1">Belongs to the sigma-70 factor family. ECF subfamily.</text>
</comment>
<feature type="domain" description="RNA polymerase sigma-70 region 2" evidence="5">
    <location>
        <begin position="22"/>
        <end position="85"/>
    </location>
</feature>
<proteinExistence type="inferred from homology"/>
<dbReference type="CDD" id="cd06171">
    <property type="entry name" value="Sigma70_r4"/>
    <property type="match status" value="1"/>
</dbReference>
<name>A0A8J3EM52_9BACL</name>
<dbReference type="InterPro" id="IPR013325">
    <property type="entry name" value="RNA_pol_sigma_r2"/>
</dbReference>
<dbReference type="PANTHER" id="PTHR43133:SF60">
    <property type="entry name" value="RNA POLYMERASE SIGMA FACTOR SIGV"/>
    <property type="match status" value="1"/>
</dbReference>
<dbReference type="InterPro" id="IPR013324">
    <property type="entry name" value="RNA_pol_sigma_r3/r4-like"/>
</dbReference>
<dbReference type="Pfam" id="PF08281">
    <property type="entry name" value="Sigma70_r4_2"/>
    <property type="match status" value="1"/>
</dbReference>